<keyword evidence="4" id="KW-0862">Zinc</keyword>
<evidence type="ECO:0000313" key="7">
    <source>
        <dbReference type="EMBL" id="XBO48050.1"/>
    </source>
</evidence>
<evidence type="ECO:0000256" key="1">
    <source>
        <dbReference type="ARBA" id="ARBA00022670"/>
    </source>
</evidence>
<dbReference type="CDD" id="cd08071">
    <property type="entry name" value="MPN_DUF2466"/>
    <property type="match status" value="1"/>
</dbReference>
<organism evidence="7">
    <name type="scientific">Pedobacter sp. KACC 23697</name>
    <dbReference type="NCBI Taxonomy" id="3149230"/>
    <lineage>
        <taxon>Bacteria</taxon>
        <taxon>Pseudomonadati</taxon>
        <taxon>Bacteroidota</taxon>
        <taxon>Sphingobacteriia</taxon>
        <taxon>Sphingobacteriales</taxon>
        <taxon>Sphingobacteriaceae</taxon>
        <taxon>Pedobacter</taxon>
    </lineage>
</organism>
<evidence type="ECO:0000256" key="3">
    <source>
        <dbReference type="ARBA" id="ARBA00022801"/>
    </source>
</evidence>
<evidence type="ECO:0000256" key="4">
    <source>
        <dbReference type="ARBA" id="ARBA00022833"/>
    </source>
</evidence>
<gene>
    <name evidence="7" type="ORF">ABEG20_00355</name>
</gene>
<dbReference type="InterPro" id="IPR001405">
    <property type="entry name" value="UPF0758"/>
</dbReference>
<name>A0AAU7K6M3_9SPHI</name>
<keyword evidence="2" id="KW-0479">Metal-binding</keyword>
<dbReference type="GO" id="GO:0006508">
    <property type="term" value="P:proteolysis"/>
    <property type="evidence" value="ECO:0007669"/>
    <property type="project" value="UniProtKB-KW"/>
</dbReference>
<proteinExistence type="predicted"/>
<reference evidence="7" key="1">
    <citation type="submission" date="2024-05" db="EMBL/GenBank/DDBJ databases">
        <authorList>
            <person name="Kim S."/>
            <person name="Heo J."/>
            <person name="Choi H."/>
            <person name="Choi Y."/>
            <person name="Kwon S.-W."/>
            <person name="Kim Y."/>
        </authorList>
    </citation>
    <scope>NUCLEOTIDE SEQUENCE</scope>
    <source>
        <strain evidence="7">KACC 23697</strain>
    </source>
</reference>
<dbReference type="InterPro" id="IPR037518">
    <property type="entry name" value="MPN"/>
</dbReference>
<dbReference type="PANTHER" id="PTHR30471:SF3">
    <property type="entry name" value="UPF0758 PROTEIN YEES-RELATED"/>
    <property type="match status" value="1"/>
</dbReference>
<dbReference type="InterPro" id="IPR020891">
    <property type="entry name" value="UPF0758_CS"/>
</dbReference>
<dbReference type="RefSeq" id="WP_406825440.1">
    <property type="nucleotide sequence ID" value="NZ_CP157485.1"/>
</dbReference>
<keyword evidence="1" id="KW-0645">Protease</keyword>
<dbReference type="GO" id="GO:0008237">
    <property type="term" value="F:metallopeptidase activity"/>
    <property type="evidence" value="ECO:0007669"/>
    <property type="project" value="UniProtKB-KW"/>
</dbReference>
<protein>
    <submittedName>
        <fullName evidence="7">JAB domain-containing protein</fullName>
    </submittedName>
</protein>
<keyword evidence="5" id="KW-0482">Metalloprotease</keyword>
<dbReference type="Pfam" id="PF04002">
    <property type="entry name" value="RadC"/>
    <property type="match status" value="1"/>
</dbReference>
<dbReference type="PROSITE" id="PS01302">
    <property type="entry name" value="UPF0758"/>
    <property type="match status" value="1"/>
</dbReference>
<dbReference type="EMBL" id="CP157485">
    <property type="protein sequence ID" value="XBO48050.1"/>
    <property type="molecule type" value="Genomic_DNA"/>
</dbReference>
<evidence type="ECO:0000259" key="6">
    <source>
        <dbReference type="PROSITE" id="PS50249"/>
    </source>
</evidence>
<keyword evidence="3" id="KW-0378">Hydrolase</keyword>
<sequence length="155" mass="17265">MKTQHSLYNVSEIEIHYRNRLDPLHKVKVNRSEHANSILMANWDLNKIELLEQFKILLLDVCCDCYGISEISTGGKNHCVADPRIIFATALKANASSIILAHNHPSGNLIPSQADIKITDQLINAGKCLNIPIFDHIIVTQTGYYSFADKGLIPG</sequence>
<accession>A0AAU7K6M3</accession>
<dbReference type="PROSITE" id="PS50249">
    <property type="entry name" value="MPN"/>
    <property type="match status" value="1"/>
</dbReference>
<feature type="domain" description="MPN" evidence="6">
    <location>
        <begin position="28"/>
        <end position="153"/>
    </location>
</feature>
<evidence type="ECO:0000256" key="2">
    <source>
        <dbReference type="ARBA" id="ARBA00022723"/>
    </source>
</evidence>
<evidence type="ECO:0000256" key="5">
    <source>
        <dbReference type="ARBA" id="ARBA00023049"/>
    </source>
</evidence>
<dbReference type="GO" id="GO:0046872">
    <property type="term" value="F:metal ion binding"/>
    <property type="evidence" value="ECO:0007669"/>
    <property type="project" value="UniProtKB-KW"/>
</dbReference>
<dbReference type="InterPro" id="IPR025657">
    <property type="entry name" value="RadC_JAB"/>
</dbReference>
<dbReference type="Gene3D" id="3.40.140.10">
    <property type="entry name" value="Cytidine Deaminase, domain 2"/>
    <property type="match status" value="1"/>
</dbReference>
<dbReference type="PANTHER" id="PTHR30471">
    <property type="entry name" value="DNA REPAIR PROTEIN RADC"/>
    <property type="match status" value="1"/>
</dbReference>
<dbReference type="AlphaFoldDB" id="A0AAU7K6M3"/>